<dbReference type="InterPro" id="IPR019787">
    <property type="entry name" value="Znf_PHD-finger"/>
</dbReference>
<comment type="caution">
    <text evidence="11">The sequence shown here is derived from an EMBL/GenBank/DDBJ whole genome shotgun (WGS) entry which is preliminary data.</text>
</comment>
<dbReference type="GO" id="GO:0160240">
    <property type="term" value="P:RNA polymerase II transcription initiation surveillance"/>
    <property type="evidence" value="ECO:0007669"/>
    <property type="project" value="UniProtKB-ARBA"/>
</dbReference>
<dbReference type="GO" id="GO:0160232">
    <property type="term" value="C:INTAC complex"/>
    <property type="evidence" value="ECO:0007669"/>
    <property type="project" value="UniProtKB-ARBA"/>
</dbReference>
<feature type="compositionally biased region" description="Low complexity" evidence="9">
    <location>
        <begin position="244"/>
        <end position="276"/>
    </location>
</feature>
<gene>
    <name evidence="11" type="ORF">PYX00_002593</name>
</gene>
<dbReference type="InterPro" id="IPR039054">
    <property type="entry name" value="Int12_PHD"/>
</dbReference>
<dbReference type="PROSITE" id="PS50016">
    <property type="entry name" value="ZF_PHD_2"/>
    <property type="match status" value="1"/>
</dbReference>
<evidence type="ECO:0000256" key="2">
    <source>
        <dbReference type="ARBA" id="ARBA00006009"/>
    </source>
</evidence>
<feature type="compositionally biased region" description="Low complexity" evidence="9">
    <location>
        <begin position="217"/>
        <end position="230"/>
    </location>
</feature>
<proteinExistence type="inferred from homology"/>
<protein>
    <recommendedName>
        <fullName evidence="3">Integrator complex subunit 12</fullName>
    </recommendedName>
</protein>
<evidence type="ECO:0000313" key="11">
    <source>
        <dbReference type="EMBL" id="KAL0281680.1"/>
    </source>
</evidence>
<evidence type="ECO:0000256" key="9">
    <source>
        <dbReference type="SAM" id="MobiDB-lite"/>
    </source>
</evidence>
<sequence length="321" mass="34451">MASYEIDPVFSKALKLLHSNSKDSADQIMQLLEDIIEQKYGGTKSLNLKCGTLVSEDATKIFDSQKNARLSRGSSPVQAVAAVTQPSEKSSRDSTPLSEPVSSRTSPDVDDGDLALEIFEDDLNCTVCKGMSVGARNRLVECSDCHSLYHQECHKPPISENDINDPRVVWYCSDCTKKNQEKVQTKVKALHQESSHKKAKTENIPEKSSLFKRSEKSSSSNNSANSHSKNTGTGLGHLAAALQGSGKHISSSSAASSGTSGGTSSKSSASLNYSKNPGSPNPKPQASSVSAPANIIAADKRLQNMKKKAAAKMQEKRSKHK</sequence>
<feature type="region of interest" description="Disordered" evidence="9">
    <location>
        <begin position="186"/>
        <end position="321"/>
    </location>
</feature>
<reference evidence="11" key="1">
    <citation type="journal article" date="2024" name="Gigascience">
        <title>Chromosome-level genome of the poultry shaft louse Menopon gallinae provides insight into the host-switching and adaptive evolution of parasitic lice.</title>
        <authorList>
            <person name="Xu Y."/>
            <person name="Ma L."/>
            <person name="Liu S."/>
            <person name="Liang Y."/>
            <person name="Liu Q."/>
            <person name="He Z."/>
            <person name="Tian L."/>
            <person name="Duan Y."/>
            <person name="Cai W."/>
            <person name="Li H."/>
            <person name="Song F."/>
        </authorList>
    </citation>
    <scope>NUCLEOTIDE SEQUENCE</scope>
    <source>
        <strain evidence="11">Cailab_2023a</strain>
    </source>
</reference>
<evidence type="ECO:0000256" key="7">
    <source>
        <dbReference type="ARBA" id="ARBA00023242"/>
    </source>
</evidence>
<feature type="region of interest" description="Disordered" evidence="9">
    <location>
        <begin position="72"/>
        <end position="111"/>
    </location>
</feature>
<evidence type="ECO:0000259" key="10">
    <source>
        <dbReference type="PROSITE" id="PS50016"/>
    </source>
</evidence>
<feature type="compositionally biased region" description="Basic and acidic residues" evidence="9">
    <location>
        <begin position="186"/>
        <end position="205"/>
    </location>
</feature>
<dbReference type="GO" id="GO:0008270">
    <property type="term" value="F:zinc ion binding"/>
    <property type="evidence" value="ECO:0007669"/>
    <property type="project" value="UniProtKB-KW"/>
</dbReference>
<keyword evidence="5 8" id="KW-0863">Zinc-finger</keyword>
<dbReference type="InterPro" id="IPR019786">
    <property type="entry name" value="Zinc_finger_PHD-type_CS"/>
</dbReference>
<dbReference type="PANTHER" id="PTHR13415">
    <property type="entry name" value="NUCLEAR FACTOR-RELATED"/>
    <property type="match status" value="1"/>
</dbReference>
<organism evidence="11">
    <name type="scientific">Menopon gallinae</name>
    <name type="common">poultry shaft louse</name>
    <dbReference type="NCBI Taxonomy" id="328185"/>
    <lineage>
        <taxon>Eukaryota</taxon>
        <taxon>Metazoa</taxon>
        <taxon>Ecdysozoa</taxon>
        <taxon>Arthropoda</taxon>
        <taxon>Hexapoda</taxon>
        <taxon>Insecta</taxon>
        <taxon>Pterygota</taxon>
        <taxon>Neoptera</taxon>
        <taxon>Paraneoptera</taxon>
        <taxon>Psocodea</taxon>
        <taxon>Troctomorpha</taxon>
        <taxon>Phthiraptera</taxon>
        <taxon>Amblycera</taxon>
        <taxon>Menoponidae</taxon>
        <taxon>Menopon</taxon>
    </lineage>
</organism>
<keyword evidence="6" id="KW-0862">Zinc</keyword>
<keyword evidence="4" id="KW-0479">Metal-binding</keyword>
<feature type="compositionally biased region" description="Polar residues" evidence="9">
    <location>
        <begin position="84"/>
        <end position="106"/>
    </location>
</feature>
<evidence type="ECO:0000256" key="4">
    <source>
        <dbReference type="ARBA" id="ARBA00022723"/>
    </source>
</evidence>
<dbReference type="InterPro" id="IPR051776">
    <property type="entry name" value="Integrator_subunit_12"/>
</dbReference>
<dbReference type="Gene3D" id="3.30.40.10">
    <property type="entry name" value="Zinc/RING finger domain, C3HC4 (zinc finger)"/>
    <property type="match status" value="1"/>
</dbReference>
<dbReference type="PANTHER" id="PTHR13415:SF2">
    <property type="entry name" value="INTEGRATOR COMPLEX SUBUNIT 12"/>
    <property type="match status" value="1"/>
</dbReference>
<evidence type="ECO:0000256" key="6">
    <source>
        <dbReference type="ARBA" id="ARBA00022833"/>
    </source>
</evidence>
<dbReference type="CDD" id="cd15501">
    <property type="entry name" value="PHD_Int12"/>
    <property type="match status" value="1"/>
</dbReference>
<feature type="domain" description="PHD-type" evidence="10">
    <location>
        <begin position="122"/>
        <end position="178"/>
    </location>
</feature>
<name>A0AAW2IJF6_9NEOP</name>
<dbReference type="InterPro" id="IPR013083">
    <property type="entry name" value="Znf_RING/FYVE/PHD"/>
</dbReference>
<evidence type="ECO:0000256" key="5">
    <source>
        <dbReference type="ARBA" id="ARBA00022771"/>
    </source>
</evidence>
<keyword evidence="7" id="KW-0539">Nucleus</keyword>
<evidence type="ECO:0000256" key="1">
    <source>
        <dbReference type="ARBA" id="ARBA00004123"/>
    </source>
</evidence>
<dbReference type="InterPro" id="IPR001965">
    <property type="entry name" value="Znf_PHD"/>
</dbReference>
<dbReference type="GO" id="GO:0034472">
    <property type="term" value="P:snRNA 3'-end processing"/>
    <property type="evidence" value="ECO:0007669"/>
    <property type="project" value="TreeGrafter"/>
</dbReference>
<comment type="subcellular location">
    <subcellularLocation>
        <location evidence="1">Nucleus</location>
    </subcellularLocation>
</comment>
<evidence type="ECO:0000256" key="8">
    <source>
        <dbReference type="PROSITE-ProRule" id="PRU00146"/>
    </source>
</evidence>
<dbReference type="Pfam" id="PF00628">
    <property type="entry name" value="PHD"/>
    <property type="match status" value="1"/>
</dbReference>
<dbReference type="AlphaFoldDB" id="A0AAW2IJF6"/>
<evidence type="ECO:0000256" key="3">
    <source>
        <dbReference type="ARBA" id="ARBA00016814"/>
    </source>
</evidence>
<dbReference type="InterPro" id="IPR011011">
    <property type="entry name" value="Znf_FYVE_PHD"/>
</dbReference>
<dbReference type="PROSITE" id="PS01359">
    <property type="entry name" value="ZF_PHD_1"/>
    <property type="match status" value="1"/>
</dbReference>
<dbReference type="EMBL" id="JARGDH010000001">
    <property type="protein sequence ID" value="KAL0281680.1"/>
    <property type="molecule type" value="Genomic_DNA"/>
</dbReference>
<comment type="similarity">
    <text evidence="2">Belongs to the Integrator subunit 12 family.</text>
</comment>
<dbReference type="FunFam" id="3.30.40.10:FF:000101">
    <property type="entry name" value="Integrator complex subunit 12"/>
    <property type="match status" value="1"/>
</dbReference>
<dbReference type="GO" id="GO:0032039">
    <property type="term" value="C:integrator complex"/>
    <property type="evidence" value="ECO:0007669"/>
    <property type="project" value="UniProtKB-ARBA"/>
</dbReference>
<dbReference type="SUPFAM" id="SSF57903">
    <property type="entry name" value="FYVE/PHD zinc finger"/>
    <property type="match status" value="1"/>
</dbReference>
<accession>A0AAW2IJF6</accession>
<dbReference type="SMART" id="SM00249">
    <property type="entry name" value="PHD"/>
    <property type="match status" value="1"/>
</dbReference>